<dbReference type="EMBL" id="JBJUIK010000011">
    <property type="protein sequence ID" value="KAL3512473.1"/>
    <property type="molecule type" value="Genomic_DNA"/>
</dbReference>
<dbReference type="InterPro" id="IPR018170">
    <property type="entry name" value="Aldo/ket_reductase_CS"/>
</dbReference>
<evidence type="ECO:0000259" key="5">
    <source>
        <dbReference type="Pfam" id="PF00248"/>
    </source>
</evidence>
<evidence type="ECO:0000256" key="2">
    <source>
        <dbReference type="PIRSR" id="PIRSR000097-1"/>
    </source>
</evidence>
<organism evidence="6 7">
    <name type="scientific">Cinchona calisaya</name>
    <dbReference type="NCBI Taxonomy" id="153742"/>
    <lineage>
        <taxon>Eukaryota</taxon>
        <taxon>Viridiplantae</taxon>
        <taxon>Streptophyta</taxon>
        <taxon>Embryophyta</taxon>
        <taxon>Tracheophyta</taxon>
        <taxon>Spermatophyta</taxon>
        <taxon>Magnoliopsida</taxon>
        <taxon>eudicotyledons</taxon>
        <taxon>Gunneridae</taxon>
        <taxon>Pentapetalae</taxon>
        <taxon>asterids</taxon>
        <taxon>lamiids</taxon>
        <taxon>Gentianales</taxon>
        <taxon>Rubiaceae</taxon>
        <taxon>Cinchonoideae</taxon>
        <taxon>Cinchoneae</taxon>
        <taxon>Cinchona</taxon>
    </lineage>
</organism>
<sequence length="323" mass="36349">MENFDEKIPEIVLNSGHKMPVVGFGCAIEPVPPTEQLVSIFVDAMENGYRHFDTAACYDTEEALGRAVAKALQIGVIKSRDELFITSKLWCTEADHDLVLPALKQTLGKLGLEYLDLFLIHWPVRVKHGAHKFNFAKDEILPFDVHGTWKAMEECSKLGLTKSIGLSNFTCEKISKLLENATIPPAVNQVEMNVGWQQRKLVPFCEEKGIRICAWSPLGGYGTIWGTNLVMESSILQEIAASKGKTVAQVALRWIYQHGASVIVKSFNKERMKQNIQIFDWELTEEEMDRILQIPQSRGFGGDIFIHPTGPYKSVEELWDGDI</sequence>
<dbReference type="InterPro" id="IPR036812">
    <property type="entry name" value="NAD(P)_OxRdtase_dom_sf"/>
</dbReference>
<gene>
    <name evidence="6" type="ORF">ACH5RR_025190</name>
</gene>
<protein>
    <recommendedName>
        <fullName evidence="5">NADP-dependent oxidoreductase domain-containing protein</fullName>
    </recommendedName>
</protein>
<evidence type="ECO:0000256" key="1">
    <source>
        <dbReference type="ARBA" id="ARBA00023002"/>
    </source>
</evidence>
<feature type="active site" description="Proton donor" evidence="2">
    <location>
        <position position="58"/>
    </location>
</feature>
<feature type="binding site" evidence="3">
    <location>
        <position position="121"/>
    </location>
    <ligand>
        <name>substrate</name>
    </ligand>
</feature>
<evidence type="ECO:0000313" key="7">
    <source>
        <dbReference type="Proteomes" id="UP001630127"/>
    </source>
</evidence>
<dbReference type="PROSITE" id="PS00798">
    <property type="entry name" value="ALDOKETO_REDUCTASE_1"/>
    <property type="match status" value="1"/>
</dbReference>
<feature type="site" description="Lowers pKa of active site Tyr" evidence="4">
    <location>
        <position position="88"/>
    </location>
</feature>
<keyword evidence="1" id="KW-0560">Oxidoreductase</keyword>
<dbReference type="FunFam" id="3.20.20.100:FF:000014">
    <property type="entry name" value="NAD(P)-linked oxidoreductase superfamily protein"/>
    <property type="match status" value="1"/>
</dbReference>
<dbReference type="InterPro" id="IPR044497">
    <property type="entry name" value="AKR4A/B"/>
</dbReference>
<dbReference type="AlphaFoldDB" id="A0ABD2YYX2"/>
<dbReference type="Gene3D" id="3.20.20.100">
    <property type="entry name" value="NADP-dependent oxidoreductase domain"/>
    <property type="match status" value="1"/>
</dbReference>
<dbReference type="CDD" id="cd19124">
    <property type="entry name" value="AKR_AKR4A_4B"/>
    <property type="match status" value="1"/>
</dbReference>
<reference evidence="6 7" key="1">
    <citation type="submission" date="2024-11" db="EMBL/GenBank/DDBJ databases">
        <title>A near-complete genome assembly of Cinchona calisaya.</title>
        <authorList>
            <person name="Lian D.C."/>
            <person name="Zhao X.W."/>
            <person name="Wei L."/>
        </authorList>
    </citation>
    <scope>NUCLEOTIDE SEQUENCE [LARGE SCALE GENOMIC DNA]</scope>
    <source>
        <tissue evidence="6">Nenye</tissue>
    </source>
</reference>
<dbReference type="PRINTS" id="PR00069">
    <property type="entry name" value="ALDKETRDTASE"/>
</dbReference>
<dbReference type="PROSITE" id="PS00062">
    <property type="entry name" value="ALDOKETO_REDUCTASE_2"/>
    <property type="match status" value="1"/>
</dbReference>
<evidence type="ECO:0000256" key="3">
    <source>
        <dbReference type="PIRSR" id="PIRSR000097-2"/>
    </source>
</evidence>
<comment type="caution">
    <text evidence="6">The sequence shown here is derived from an EMBL/GenBank/DDBJ whole genome shotgun (WGS) entry which is preliminary data.</text>
</comment>
<dbReference type="Proteomes" id="UP001630127">
    <property type="component" value="Unassembled WGS sequence"/>
</dbReference>
<dbReference type="SUPFAM" id="SSF51430">
    <property type="entry name" value="NAD(P)-linked oxidoreductase"/>
    <property type="match status" value="1"/>
</dbReference>
<dbReference type="InterPro" id="IPR023210">
    <property type="entry name" value="NADP_OxRdtase_dom"/>
</dbReference>
<accession>A0ABD2YYX2</accession>
<dbReference type="PIRSF" id="PIRSF000097">
    <property type="entry name" value="AKR"/>
    <property type="match status" value="1"/>
</dbReference>
<evidence type="ECO:0000313" key="6">
    <source>
        <dbReference type="EMBL" id="KAL3512473.1"/>
    </source>
</evidence>
<dbReference type="PANTHER" id="PTHR11732">
    <property type="entry name" value="ALDO/KETO REDUCTASE"/>
    <property type="match status" value="1"/>
</dbReference>
<dbReference type="InterPro" id="IPR020471">
    <property type="entry name" value="AKR"/>
</dbReference>
<dbReference type="GO" id="GO:0016491">
    <property type="term" value="F:oxidoreductase activity"/>
    <property type="evidence" value="ECO:0007669"/>
    <property type="project" value="UniProtKB-KW"/>
</dbReference>
<feature type="domain" description="NADP-dependent oxidoreductase" evidence="5">
    <location>
        <begin position="35"/>
        <end position="293"/>
    </location>
</feature>
<dbReference type="Pfam" id="PF00248">
    <property type="entry name" value="Aldo_ket_red"/>
    <property type="match status" value="1"/>
</dbReference>
<dbReference type="GO" id="GO:0044550">
    <property type="term" value="P:secondary metabolite biosynthetic process"/>
    <property type="evidence" value="ECO:0007669"/>
    <property type="project" value="UniProtKB-ARBA"/>
</dbReference>
<evidence type="ECO:0000256" key="4">
    <source>
        <dbReference type="PIRSR" id="PIRSR000097-3"/>
    </source>
</evidence>
<dbReference type="PROSITE" id="PS00063">
    <property type="entry name" value="ALDOKETO_REDUCTASE_3"/>
    <property type="match status" value="1"/>
</dbReference>
<keyword evidence="7" id="KW-1185">Reference proteome</keyword>
<name>A0ABD2YYX2_9GENT</name>
<proteinExistence type="predicted"/>